<evidence type="ECO:0000256" key="5">
    <source>
        <dbReference type="ARBA" id="ARBA00023163"/>
    </source>
</evidence>
<dbReference type="PROSITE" id="PS50045">
    <property type="entry name" value="SIGMA54_INTERACT_4"/>
    <property type="match status" value="1"/>
</dbReference>
<dbReference type="Gene3D" id="3.30.450.20">
    <property type="entry name" value="PAS domain"/>
    <property type="match status" value="1"/>
</dbReference>
<dbReference type="PANTHER" id="PTHR32071:SF117">
    <property type="entry name" value="PTS-DEPENDENT DIHYDROXYACETONE KINASE OPERON REGULATORY PROTEIN-RELATED"/>
    <property type="match status" value="1"/>
</dbReference>
<proteinExistence type="predicted"/>
<dbReference type="Pfam" id="PF00158">
    <property type="entry name" value="Sigma54_activat"/>
    <property type="match status" value="1"/>
</dbReference>
<dbReference type="Pfam" id="PF25601">
    <property type="entry name" value="AAA_lid_14"/>
    <property type="match status" value="1"/>
</dbReference>
<dbReference type="InterPro" id="IPR013656">
    <property type="entry name" value="PAS_4"/>
</dbReference>
<dbReference type="Proteomes" id="UP001621714">
    <property type="component" value="Unassembled WGS sequence"/>
</dbReference>
<accession>A0ABW8PTC2</accession>
<evidence type="ECO:0000259" key="6">
    <source>
        <dbReference type="PROSITE" id="PS50045"/>
    </source>
</evidence>
<dbReference type="InterPro" id="IPR025944">
    <property type="entry name" value="Sigma_54_int_dom_CS"/>
</dbReference>
<evidence type="ECO:0000256" key="2">
    <source>
        <dbReference type="ARBA" id="ARBA00022840"/>
    </source>
</evidence>
<comment type="caution">
    <text evidence="7">The sequence shown here is derived from an EMBL/GenBank/DDBJ whole genome shotgun (WGS) entry which is preliminary data.</text>
</comment>
<evidence type="ECO:0000313" key="7">
    <source>
        <dbReference type="EMBL" id="MFK7159533.1"/>
    </source>
</evidence>
<evidence type="ECO:0000313" key="8">
    <source>
        <dbReference type="Proteomes" id="UP001621714"/>
    </source>
</evidence>
<dbReference type="InterPro" id="IPR058031">
    <property type="entry name" value="AAA_lid_NorR"/>
</dbReference>
<keyword evidence="5" id="KW-0804">Transcription</keyword>
<gene>
    <name evidence="7" type="ORF">V6U78_00590</name>
</gene>
<organism evidence="7 8">
    <name type="scientific">Marinospirillum alkalitolerans</name>
    <dbReference type="NCBI Taxonomy" id="3123374"/>
    <lineage>
        <taxon>Bacteria</taxon>
        <taxon>Pseudomonadati</taxon>
        <taxon>Pseudomonadota</taxon>
        <taxon>Gammaproteobacteria</taxon>
        <taxon>Oceanospirillales</taxon>
        <taxon>Oceanospirillaceae</taxon>
        <taxon>Marinospirillum</taxon>
    </lineage>
</organism>
<name>A0ABW8PTC2_9GAMM</name>
<dbReference type="PROSITE" id="PS00676">
    <property type="entry name" value="SIGMA54_INTERACT_2"/>
    <property type="match status" value="1"/>
</dbReference>
<dbReference type="InterPro" id="IPR027417">
    <property type="entry name" value="P-loop_NTPase"/>
</dbReference>
<evidence type="ECO:0000256" key="1">
    <source>
        <dbReference type="ARBA" id="ARBA00022741"/>
    </source>
</evidence>
<dbReference type="PANTHER" id="PTHR32071">
    <property type="entry name" value="TRANSCRIPTIONAL REGULATORY PROTEIN"/>
    <property type="match status" value="1"/>
</dbReference>
<dbReference type="RefSeq" id="WP_405336019.1">
    <property type="nucleotide sequence ID" value="NZ_JBANFI010000001.1"/>
</dbReference>
<evidence type="ECO:0000256" key="3">
    <source>
        <dbReference type="ARBA" id="ARBA00023015"/>
    </source>
</evidence>
<dbReference type="InterPro" id="IPR035965">
    <property type="entry name" value="PAS-like_dom_sf"/>
</dbReference>
<dbReference type="Gene3D" id="1.10.10.60">
    <property type="entry name" value="Homeodomain-like"/>
    <property type="match status" value="1"/>
</dbReference>
<dbReference type="SMART" id="SM00382">
    <property type="entry name" value="AAA"/>
    <property type="match status" value="1"/>
</dbReference>
<sequence>MSLTAHLPALLEALNAPAAILSSDYRLLATNQAYQRLYGDGKPLSGRHCYEVSHGYQQPCDQAGEACPLKLCRETGRQQRLLHQHQTATGEEHVDIEMSPLYDGNGQLIGYLERLHQVREAHPQAQAQGLIGQSPAFNQMLSWVRRAAPSEISVLLLGETGTGKELVARALHQGSPRASQPFVTVECSGLPETLFESELFGHEKGAFTGALGRKEGLVAAAHGGTLFLDEIGEIPLSQQVKLLRLIETKTYRSLGGITAQYADFRLICATHRDLAAQVRAGAFRADLYYRIAAFPIELPSLAERREDLPLLIQALLQRLPNGKQAQLSAAALAALADYAFPGNIRELRNLLERALLLADGGEIDLPHLPLDLQRGCTDKAQPLLPHQPVPLKELEAHYLARLVKQTSLDRAALAQALGISERTLYRKLKGLKL</sequence>
<keyword evidence="1" id="KW-0547">Nucleotide-binding</keyword>
<evidence type="ECO:0000256" key="4">
    <source>
        <dbReference type="ARBA" id="ARBA00023125"/>
    </source>
</evidence>
<dbReference type="PROSITE" id="PS00675">
    <property type="entry name" value="SIGMA54_INTERACT_1"/>
    <property type="match status" value="1"/>
</dbReference>
<dbReference type="InterPro" id="IPR002078">
    <property type="entry name" value="Sigma_54_int"/>
</dbReference>
<dbReference type="InterPro" id="IPR025662">
    <property type="entry name" value="Sigma_54_int_dom_ATP-bd_1"/>
</dbReference>
<reference evidence="7 8" key="1">
    <citation type="submission" date="2024-02" db="EMBL/GenBank/DDBJ databases">
        <title>Marinospirillum sp. MEB 164 isolated from Lonar lake sediment.</title>
        <authorList>
            <person name="Joshi A."/>
            <person name="Thite S."/>
        </authorList>
    </citation>
    <scope>NUCLEOTIDE SEQUENCE [LARGE SCALE GENOMIC DNA]</scope>
    <source>
        <strain evidence="7 8">MEB164</strain>
    </source>
</reference>
<dbReference type="SUPFAM" id="SSF52540">
    <property type="entry name" value="P-loop containing nucleoside triphosphate hydrolases"/>
    <property type="match status" value="1"/>
</dbReference>
<dbReference type="SUPFAM" id="SSF46689">
    <property type="entry name" value="Homeodomain-like"/>
    <property type="match status" value="1"/>
</dbReference>
<dbReference type="EMBL" id="JBANFI010000001">
    <property type="protein sequence ID" value="MFK7159533.1"/>
    <property type="molecule type" value="Genomic_DNA"/>
</dbReference>
<dbReference type="Gene3D" id="3.40.50.300">
    <property type="entry name" value="P-loop containing nucleotide triphosphate hydrolases"/>
    <property type="match status" value="1"/>
</dbReference>
<dbReference type="InterPro" id="IPR025943">
    <property type="entry name" value="Sigma_54_int_dom_ATP-bd_2"/>
</dbReference>
<dbReference type="Gene3D" id="1.10.8.60">
    <property type="match status" value="1"/>
</dbReference>
<dbReference type="CDD" id="cd00009">
    <property type="entry name" value="AAA"/>
    <property type="match status" value="1"/>
</dbReference>
<keyword evidence="3" id="KW-0805">Transcription regulation</keyword>
<dbReference type="InterPro" id="IPR009057">
    <property type="entry name" value="Homeodomain-like_sf"/>
</dbReference>
<keyword evidence="2" id="KW-0067">ATP-binding</keyword>
<feature type="domain" description="Sigma-54 factor interaction" evidence="6">
    <location>
        <begin position="130"/>
        <end position="356"/>
    </location>
</feature>
<dbReference type="InterPro" id="IPR003593">
    <property type="entry name" value="AAA+_ATPase"/>
</dbReference>
<dbReference type="SUPFAM" id="SSF55785">
    <property type="entry name" value="PYP-like sensor domain (PAS domain)"/>
    <property type="match status" value="1"/>
</dbReference>
<keyword evidence="4" id="KW-0238">DNA-binding</keyword>
<dbReference type="Pfam" id="PF08448">
    <property type="entry name" value="PAS_4"/>
    <property type="match status" value="1"/>
</dbReference>
<dbReference type="PROSITE" id="PS00688">
    <property type="entry name" value="SIGMA54_INTERACT_3"/>
    <property type="match status" value="1"/>
</dbReference>
<protein>
    <submittedName>
        <fullName evidence="7">Sigma 54-interacting transcriptional regulator</fullName>
    </submittedName>
</protein>
<keyword evidence="8" id="KW-1185">Reference proteome</keyword>